<protein>
    <submittedName>
        <fullName evidence="2">Uncharacterized protein</fullName>
    </submittedName>
</protein>
<feature type="compositionally biased region" description="Basic and acidic residues" evidence="1">
    <location>
        <begin position="11"/>
        <end position="22"/>
    </location>
</feature>
<feature type="region of interest" description="Disordered" evidence="1">
    <location>
        <begin position="1"/>
        <end position="37"/>
    </location>
</feature>
<dbReference type="InParanoid" id="A0A7N2MSK0"/>
<dbReference type="Gramene" id="QL10p044423:mrna">
    <property type="protein sequence ID" value="QL10p044423:mrna"/>
    <property type="gene ID" value="QL10p044423"/>
</dbReference>
<accession>A0A7N2MSK0</accession>
<organism evidence="2 3">
    <name type="scientific">Quercus lobata</name>
    <name type="common">Valley oak</name>
    <dbReference type="NCBI Taxonomy" id="97700"/>
    <lineage>
        <taxon>Eukaryota</taxon>
        <taxon>Viridiplantae</taxon>
        <taxon>Streptophyta</taxon>
        <taxon>Embryophyta</taxon>
        <taxon>Tracheophyta</taxon>
        <taxon>Spermatophyta</taxon>
        <taxon>Magnoliopsida</taxon>
        <taxon>eudicotyledons</taxon>
        <taxon>Gunneridae</taxon>
        <taxon>Pentapetalae</taxon>
        <taxon>rosids</taxon>
        <taxon>fabids</taxon>
        <taxon>Fagales</taxon>
        <taxon>Fagaceae</taxon>
        <taxon>Quercus</taxon>
    </lineage>
</organism>
<sequence>MKSSYTSPFGDESREDSSDAELRLSGSTSVSGDGASSPFEGLDRPFILLDEWEVLPNLTTDLLDRIERATSFSTSERNWRVLVTIDNLYKYFSGFVPSAAACHQMEVGTTKKNKKVQEVATLVAAAIKEGKLQLPKPGEKRKFSVDIFPKTFRTVTRLKETPNRPSVTLARSASIDRPREEDIDDCDEYALASIGESGLHDLVKTLELRCGDYEDQVVKLQNHLKSNNEVIKELQGFVFPPTEKVTILEARVKELEEQWSSQASFHFCRGGESTPL</sequence>
<dbReference type="Proteomes" id="UP000594261">
    <property type="component" value="Chromosome 10"/>
</dbReference>
<reference evidence="2 3" key="1">
    <citation type="journal article" date="2016" name="G3 (Bethesda)">
        <title>First Draft Assembly and Annotation of the Genome of a California Endemic Oak Quercus lobata Nee (Fagaceae).</title>
        <authorList>
            <person name="Sork V.L."/>
            <person name="Fitz-Gibbon S.T."/>
            <person name="Puiu D."/>
            <person name="Crepeau M."/>
            <person name="Gugger P.F."/>
            <person name="Sherman R."/>
            <person name="Stevens K."/>
            <person name="Langley C.H."/>
            <person name="Pellegrini M."/>
            <person name="Salzberg S.L."/>
        </authorList>
    </citation>
    <scope>NUCLEOTIDE SEQUENCE [LARGE SCALE GENOMIC DNA]</scope>
    <source>
        <strain evidence="2 3">cv. SW786</strain>
    </source>
</reference>
<reference evidence="2" key="2">
    <citation type="submission" date="2021-01" db="UniProtKB">
        <authorList>
            <consortium name="EnsemblPlants"/>
        </authorList>
    </citation>
    <scope>IDENTIFICATION</scope>
</reference>
<evidence type="ECO:0000313" key="2">
    <source>
        <dbReference type="EnsemblPlants" id="QL10p044423:mrna"/>
    </source>
</evidence>
<keyword evidence="3" id="KW-1185">Reference proteome</keyword>
<proteinExistence type="predicted"/>
<dbReference type="AlphaFoldDB" id="A0A7N2MSK0"/>
<name>A0A7N2MSK0_QUELO</name>
<dbReference type="EMBL" id="LRBV02000010">
    <property type="status" value="NOT_ANNOTATED_CDS"/>
    <property type="molecule type" value="Genomic_DNA"/>
</dbReference>
<evidence type="ECO:0000313" key="3">
    <source>
        <dbReference type="Proteomes" id="UP000594261"/>
    </source>
</evidence>
<dbReference type="EnsemblPlants" id="QL10p044423:mrna">
    <property type="protein sequence ID" value="QL10p044423:mrna"/>
    <property type="gene ID" value="QL10p044423"/>
</dbReference>
<evidence type="ECO:0000256" key="1">
    <source>
        <dbReference type="SAM" id="MobiDB-lite"/>
    </source>
</evidence>